<dbReference type="CDD" id="cd06261">
    <property type="entry name" value="TM_PBP2"/>
    <property type="match status" value="1"/>
</dbReference>
<protein>
    <submittedName>
        <fullName evidence="11">Amino acid ABC transporter permease</fullName>
    </submittedName>
</protein>
<dbReference type="RefSeq" id="WP_101289742.1">
    <property type="nucleotide sequence ID" value="NZ_FOUQ01000016.1"/>
</dbReference>
<comment type="similarity">
    <text evidence="2">Belongs to the binding-protein-dependent transport system permease family. HisMQ subfamily.</text>
</comment>
<accession>A0A1I4WCY6</accession>
<dbReference type="InterPro" id="IPR000515">
    <property type="entry name" value="MetI-like"/>
</dbReference>
<evidence type="ECO:0000256" key="1">
    <source>
        <dbReference type="ARBA" id="ARBA00004429"/>
    </source>
</evidence>
<gene>
    <name evidence="11" type="ORF">CXZ10_12875</name>
</gene>
<dbReference type="InterPro" id="IPR035906">
    <property type="entry name" value="MetI-like_sf"/>
</dbReference>
<dbReference type="InterPro" id="IPR043429">
    <property type="entry name" value="ArtM/GltK/GlnP/TcyL/YhdX-like"/>
</dbReference>
<dbReference type="GO" id="GO:0022857">
    <property type="term" value="F:transmembrane transporter activity"/>
    <property type="evidence" value="ECO:0007669"/>
    <property type="project" value="InterPro"/>
</dbReference>
<dbReference type="Gene3D" id="1.10.3720.10">
    <property type="entry name" value="MetI-like"/>
    <property type="match status" value="1"/>
</dbReference>
<evidence type="ECO:0000313" key="12">
    <source>
        <dbReference type="Proteomes" id="UP000233491"/>
    </source>
</evidence>
<dbReference type="GO" id="GO:0006865">
    <property type="term" value="P:amino acid transport"/>
    <property type="evidence" value="ECO:0007669"/>
    <property type="project" value="TreeGrafter"/>
</dbReference>
<proteinExistence type="inferred from homology"/>
<organism evidence="11 12">
    <name type="scientific">Pleomorphomonas diazotrophica</name>
    <dbReference type="NCBI Taxonomy" id="1166257"/>
    <lineage>
        <taxon>Bacteria</taxon>
        <taxon>Pseudomonadati</taxon>
        <taxon>Pseudomonadota</taxon>
        <taxon>Alphaproteobacteria</taxon>
        <taxon>Hyphomicrobiales</taxon>
        <taxon>Pleomorphomonadaceae</taxon>
        <taxon>Pleomorphomonas</taxon>
    </lineage>
</organism>
<feature type="transmembrane region" description="Helical" evidence="9">
    <location>
        <begin position="96"/>
        <end position="122"/>
    </location>
</feature>
<evidence type="ECO:0000256" key="7">
    <source>
        <dbReference type="ARBA" id="ARBA00022989"/>
    </source>
</evidence>
<keyword evidence="4" id="KW-1003">Cell membrane</keyword>
<evidence type="ECO:0000256" key="2">
    <source>
        <dbReference type="ARBA" id="ARBA00010072"/>
    </source>
</evidence>
<evidence type="ECO:0000256" key="9">
    <source>
        <dbReference type="RuleBase" id="RU363032"/>
    </source>
</evidence>
<comment type="subcellular location">
    <subcellularLocation>
        <location evidence="1">Cell inner membrane</location>
        <topology evidence="1">Multi-pass membrane protein</topology>
    </subcellularLocation>
    <subcellularLocation>
        <location evidence="9">Cell membrane</location>
        <topology evidence="9">Multi-pass membrane protein</topology>
    </subcellularLocation>
</comment>
<dbReference type="EMBL" id="PJNW01000009">
    <property type="protein sequence ID" value="PKR88998.1"/>
    <property type="molecule type" value="Genomic_DNA"/>
</dbReference>
<dbReference type="OrthoDB" id="9814550at2"/>
<keyword evidence="12" id="KW-1185">Reference proteome</keyword>
<evidence type="ECO:0000313" key="11">
    <source>
        <dbReference type="EMBL" id="PKR88998.1"/>
    </source>
</evidence>
<keyword evidence="6 9" id="KW-0812">Transmembrane</keyword>
<evidence type="ECO:0000256" key="8">
    <source>
        <dbReference type="ARBA" id="ARBA00023136"/>
    </source>
</evidence>
<feature type="transmembrane region" description="Helical" evidence="9">
    <location>
        <begin position="209"/>
        <end position="229"/>
    </location>
</feature>
<evidence type="ECO:0000256" key="6">
    <source>
        <dbReference type="ARBA" id="ARBA00022692"/>
    </source>
</evidence>
<dbReference type="PANTHER" id="PTHR30614">
    <property type="entry name" value="MEMBRANE COMPONENT OF AMINO ACID ABC TRANSPORTER"/>
    <property type="match status" value="1"/>
</dbReference>
<comment type="caution">
    <text evidence="11">The sequence shown here is derived from an EMBL/GenBank/DDBJ whole genome shotgun (WGS) entry which is preliminary data.</text>
</comment>
<reference evidence="11 12" key="1">
    <citation type="submission" date="2017-12" db="EMBL/GenBank/DDBJ databases">
        <title>Anaerobic carbon monoxide metabolism by Pleomorphomonas carboxyditropha sp. nov., a new mesophilic hydrogenogenic carboxidotroph.</title>
        <authorList>
            <person name="Esquivel-Elizondo S."/>
            <person name="Krajmalnik-Brown R."/>
        </authorList>
    </citation>
    <scope>NUCLEOTIDE SEQUENCE [LARGE SCALE GENOMIC DNA]</scope>
    <source>
        <strain evidence="11 12">R5-392</strain>
    </source>
</reference>
<feature type="domain" description="ABC transmembrane type-1" evidence="10">
    <location>
        <begin position="65"/>
        <end position="262"/>
    </location>
</feature>
<dbReference type="PROSITE" id="PS50928">
    <property type="entry name" value="ABC_TM1"/>
    <property type="match status" value="1"/>
</dbReference>
<keyword evidence="7 9" id="KW-1133">Transmembrane helix</keyword>
<keyword evidence="8 9" id="KW-0472">Membrane</keyword>
<dbReference type="Pfam" id="PF00528">
    <property type="entry name" value="BPD_transp_1"/>
    <property type="match status" value="1"/>
</dbReference>
<keyword evidence="5" id="KW-0997">Cell inner membrane</keyword>
<dbReference type="Proteomes" id="UP000233491">
    <property type="component" value="Unassembled WGS sequence"/>
</dbReference>
<evidence type="ECO:0000256" key="4">
    <source>
        <dbReference type="ARBA" id="ARBA00022475"/>
    </source>
</evidence>
<name>A0A1I4WCY6_9HYPH</name>
<evidence type="ECO:0000256" key="3">
    <source>
        <dbReference type="ARBA" id="ARBA00022448"/>
    </source>
</evidence>
<feature type="transmembrane region" description="Helical" evidence="9">
    <location>
        <begin position="241"/>
        <end position="262"/>
    </location>
</feature>
<feature type="transmembrane region" description="Helical" evidence="9">
    <location>
        <begin position="25"/>
        <end position="49"/>
    </location>
</feature>
<dbReference type="InterPro" id="IPR010065">
    <property type="entry name" value="AA_ABC_transptr_permease_3TM"/>
</dbReference>
<dbReference type="SUPFAM" id="SSF161098">
    <property type="entry name" value="MetI-like"/>
    <property type="match status" value="1"/>
</dbReference>
<dbReference type="AlphaFoldDB" id="A0A1I4WCY6"/>
<dbReference type="GO" id="GO:0043190">
    <property type="term" value="C:ATP-binding cassette (ABC) transporter complex"/>
    <property type="evidence" value="ECO:0007669"/>
    <property type="project" value="InterPro"/>
</dbReference>
<keyword evidence="3 9" id="KW-0813">Transport</keyword>
<evidence type="ECO:0000259" key="10">
    <source>
        <dbReference type="PROSITE" id="PS50928"/>
    </source>
</evidence>
<feature type="transmembrane region" description="Helical" evidence="9">
    <location>
        <begin position="61"/>
        <end position="84"/>
    </location>
</feature>
<evidence type="ECO:0000256" key="5">
    <source>
        <dbReference type="ARBA" id="ARBA00022519"/>
    </source>
</evidence>
<dbReference type="NCBIfam" id="TIGR01726">
    <property type="entry name" value="HEQRo_perm_3TM"/>
    <property type="match status" value="1"/>
</dbReference>
<sequence length="275" mass="30487">MSYIDAPSTERPPAALRRRWTAARFTGLALMALWALLGLSIVYILVVGYDPEKLAKYGPRILSGIGVTLKLVVMSVLLGALISIPVAAGRLSSNPIIGGIAFGYSYFFRGTPLLAQTFLVYYGAGQFTDTLKAVGLWVFFRDAYFCAVLTFSLNTAAYQAEILAGAIRAVPSGQWQAADSLGLRPFTTMFKIVLPQALITALRPYGNEVILMIKASAIASIITVLDLMGQTRYAFSKTYDLQIYIWAAVIYLVTVEVLRRLWELMERRLTRHLRR</sequence>
<dbReference type="PANTHER" id="PTHR30614:SF10">
    <property type="entry name" value="ARGININE ABC TRANSPORTER PERMEASE PROTEIN ARTM"/>
    <property type="match status" value="1"/>
</dbReference>